<reference evidence="11" key="2">
    <citation type="submission" date="2020-09" db="EMBL/GenBank/DDBJ databases">
        <authorList>
            <person name="Sun Q."/>
            <person name="Zhou Y."/>
        </authorList>
    </citation>
    <scope>NUCLEOTIDE SEQUENCE</scope>
    <source>
        <strain evidence="11">CGMCC 1.12160</strain>
    </source>
</reference>
<dbReference type="GO" id="GO:0005737">
    <property type="term" value="C:cytoplasm"/>
    <property type="evidence" value="ECO:0007669"/>
    <property type="project" value="TreeGrafter"/>
</dbReference>
<keyword evidence="5" id="KW-0418">Kinase</keyword>
<evidence type="ECO:0000256" key="5">
    <source>
        <dbReference type="ARBA" id="ARBA00022777"/>
    </source>
</evidence>
<dbReference type="EMBL" id="BMEM01000001">
    <property type="protein sequence ID" value="GGF43893.1"/>
    <property type="molecule type" value="Genomic_DNA"/>
</dbReference>
<evidence type="ECO:0000256" key="1">
    <source>
        <dbReference type="ARBA" id="ARBA00012513"/>
    </source>
</evidence>
<dbReference type="PROSITE" id="PS00109">
    <property type="entry name" value="PROTEIN_KINASE_TYR"/>
    <property type="match status" value="1"/>
</dbReference>
<keyword evidence="4 9" id="KW-0547">Nucleotide-binding</keyword>
<organism evidence="11 12">
    <name type="scientific">Ornithinimicrobium tianjinense</name>
    <dbReference type="NCBI Taxonomy" id="1195761"/>
    <lineage>
        <taxon>Bacteria</taxon>
        <taxon>Bacillati</taxon>
        <taxon>Actinomycetota</taxon>
        <taxon>Actinomycetes</taxon>
        <taxon>Micrococcales</taxon>
        <taxon>Ornithinimicrobiaceae</taxon>
        <taxon>Ornithinimicrobium</taxon>
    </lineage>
</organism>
<dbReference type="Gene3D" id="1.10.510.10">
    <property type="entry name" value="Transferase(Phosphotransferase) domain 1"/>
    <property type="match status" value="1"/>
</dbReference>
<dbReference type="InterPro" id="IPR008266">
    <property type="entry name" value="Tyr_kinase_AS"/>
</dbReference>
<dbReference type="AlphaFoldDB" id="A0A917BHI1"/>
<evidence type="ECO:0000313" key="12">
    <source>
        <dbReference type="Proteomes" id="UP000605670"/>
    </source>
</evidence>
<dbReference type="SUPFAM" id="SSF56112">
    <property type="entry name" value="Protein kinase-like (PK-like)"/>
    <property type="match status" value="1"/>
</dbReference>
<dbReference type="PANTHER" id="PTHR24361">
    <property type="entry name" value="MITOGEN-ACTIVATED KINASE KINASE KINASE"/>
    <property type="match status" value="1"/>
</dbReference>
<dbReference type="PANTHER" id="PTHR24361:SF433">
    <property type="entry name" value="PROTEIN KINASE DOMAIN-CONTAINING PROTEIN"/>
    <property type="match status" value="1"/>
</dbReference>
<evidence type="ECO:0000259" key="10">
    <source>
        <dbReference type="PROSITE" id="PS50011"/>
    </source>
</evidence>
<keyword evidence="2" id="KW-0723">Serine/threonine-protein kinase</keyword>
<evidence type="ECO:0000256" key="3">
    <source>
        <dbReference type="ARBA" id="ARBA00022679"/>
    </source>
</evidence>
<feature type="binding site" evidence="9">
    <location>
        <position position="176"/>
    </location>
    <ligand>
        <name>ATP</name>
        <dbReference type="ChEBI" id="CHEBI:30616"/>
    </ligand>
</feature>
<evidence type="ECO:0000256" key="6">
    <source>
        <dbReference type="ARBA" id="ARBA00022840"/>
    </source>
</evidence>
<proteinExistence type="predicted"/>
<dbReference type="RefSeq" id="WP_188428416.1">
    <property type="nucleotide sequence ID" value="NZ_BAABKH010000005.1"/>
</dbReference>
<evidence type="ECO:0000313" key="11">
    <source>
        <dbReference type="EMBL" id="GGF43893.1"/>
    </source>
</evidence>
<evidence type="ECO:0000256" key="4">
    <source>
        <dbReference type="ARBA" id="ARBA00022741"/>
    </source>
</evidence>
<protein>
    <recommendedName>
        <fullName evidence="1">non-specific serine/threonine protein kinase</fullName>
        <ecNumber evidence="1">2.7.11.1</ecNumber>
    </recommendedName>
</protein>
<dbReference type="GO" id="GO:0005524">
    <property type="term" value="F:ATP binding"/>
    <property type="evidence" value="ECO:0007669"/>
    <property type="project" value="UniProtKB-UniRule"/>
</dbReference>
<dbReference type="InterPro" id="IPR017441">
    <property type="entry name" value="Protein_kinase_ATP_BS"/>
</dbReference>
<keyword evidence="6 9" id="KW-0067">ATP-binding</keyword>
<dbReference type="InterPro" id="IPR053235">
    <property type="entry name" value="Ser_Thr_kinase"/>
</dbReference>
<name>A0A917BHI1_9MICO</name>
<comment type="catalytic activity">
    <reaction evidence="8">
        <text>L-seryl-[protein] + ATP = O-phospho-L-seryl-[protein] + ADP + H(+)</text>
        <dbReference type="Rhea" id="RHEA:17989"/>
        <dbReference type="Rhea" id="RHEA-COMP:9863"/>
        <dbReference type="Rhea" id="RHEA-COMP:11604"/>
        <dbReference type="ChEBI" id="CHEBI:15378"/>
        <dbReference type="ChEBI" id="CHEBI:29999"/>
        <dbReference type="ChEBI" id="CHEBI:30616"/>
        <dbReference type="ChEBI" id="CHEBI:83421"/>
        <dbReference type="ChEBI" id="CHEBI:456216"/>
        <dbReference type="EC" id="2.7.11.1"/>
    </reaction>
</comment>
<reference evidence="11" key="1">
    <citation type="journal article" date="2014" name="Int. J. Syst. Evol. Microbiol.">
        <title>Complete genome sequence of Corynebacterium casei LMG S-19264T (=DSM 44701T), isolated from a smear-ripened cheese.</title>
        <authorList>
            <consortium name="US DOE Joint Genome Institute (JGI-PGF)"/>
            <person name="Walter F."/>
            <person name="Albersmeier A."/>
            <person name="Kalinowski J."/>
            <person name="Ruckert C."/>
        </authorList>
    </citation>
    <scope>NUCLEOTIDE SEQUENCE</scope>
    <source>
        <strain evidence="11">CGMCC 1.12160</strain>
    </source>
</reference>
<evidence type="ECO:0000256" key="2">
    <source>
        <dbReference type="ARBA" id="ARBA00022527"/>
    </source>
</evidence>
<keyword evidence="12" id="KW-1185">Reference proteome</keyword>
<dbReference type="CDD" id="cd00180">
    <property type="entry name" value="PKc"/>
    <property type="match status" value="1"/>
</dbReference>
<keyword evidence="3" id="KW-0808">Transferase</keyword>
<comment type="catalytic activity">
    <reaction evidence="7">
        <text>L-threonyl-[protein] + ATP = O-phospho-L-threonyl-[protein] + ADP + H(+)</text>
        <dbReference type="Rhea" id="RHEA:46608"/>
        <dbReference type="Rhea" id="RHEA-COMP:11060"/>
        <dbReference type="Rhea" id="RHEA-COMP:11605"/>
        <dbReference type="ChEBI" id="CHEBI:15378"/>
        <dbReference type="ChEBI" id="CHEBI:30013"/>
        <dbReference type="ChEBI" id="CHEBI:30616"/>
        <dbReference type="ChEBI" id="CHEBI:61977"/>
        <dbReference type="ChEBI" id="CHEBI:456216"/>
        <dbReference type="EC" id="2.7.11.1"/>
    </reaction>
</comment>
<dbReference type="GO" id="GO:0004674">
    <property type="term" value="F:protein serine/threonine kinase activity"/>
    <property type="evidence" value="ECO:0007669"/>
    <property type="project" value="UniProtKB-KW"/>
</dbReference>
<dbReference type="InterPro" id="IPR011009">
    <property type="entry name" value="Kinase-like_dom_sf"/>
</dbReference>
<feature type="domain" description="Protein kinase" evidence="10">
    <location>
        <begin position="147"/>
        <end position="389"/>
    </location>
</feature>
<evidence type="ECO:0000256" key="9">
    <source>
        <dbReference type="PROSITE-ProRule" id="PRU10141"/>
    </source>
</evidence>
<dbReference type="InterPro" id="IPR000719">
    <property type="entry name" value="Prot_kinase_dom"/>
</dbReference>
<sequence>MTTEAMIIKELRSKYESTASSRHYENLYEDDEELGHIFSVLHKRLDKHFEDINDRSRSTRHYWADNSRDLLALIDELNEDLHNMSRAGVPVQMSPAYQYALDRCEPWLTRSGGSIIPDDFARIDIIKYEPVFRRDLESVRLKKMDRPVELEFVGEGSYAQVYSYIDPDYGVRFAVKRAKRGIGERDLHRFKKEFEVMKELNFPYIVEVYGFDPGRNEYRMEFCDETLRSYIEGKGRHLSLSTRKRIALQFLYGINYIHTKDLLHRDISLQNVLVKVFDQGAVLVKLSDFGLVKSGKSVFTQTNTHMRGTIRDPYLDDFKSYNVANEIFAIGCVLSFIFSGKEALRPGTGRWWPIIMKCVDHDAGQRYSSVRAIITDVENLRTTPKGSPA</sequence>
<comment type="caution">
    <text evidence="11">The sequence shown here is derived from an EMBL/GenBank/DDBJ whole genome shotgun (WGS) entry which is preliminary data.</text>
</comment>
<evidence type="ECO:0000256" key="7">
    <source>
        <dbReference type="ARBA" id="ARBA00047899"/>
    </source>
</evidence>
<dbReference type="PROSITE" id="PS50011">
    <property type="entry name" value="PROTEIN_KINASE_DOM"/>
    <property type="match status" value="1"/>
</dbReference>
<accession>A0A917BHI1</accession>
<gene>
    <name evidence="11" type="ORF">GCM10011366_09560</name>
</gene>
<dbReference type="Proteomes" id="UP000605670">
    <property type="component" value="Unassembled WGS sequence"/>
</dbReference>
<dbReference type="Pfam" id="PF00069">
    <property type="entry name" value="Pkinase"/>
    <property type="match status" value="1"/>
</dbReference>
<dbReference type="PROSITE" id="PS00107">
    <property type="entry name" value="PROTEIN_KINASE_ATP"/>
    <property type="match status" value="1"/>
</dbReference>
<evidence type="ECO:0000256" key="8">
    <source>
        <dbReference type="ARBA" id="ARBA00048679"/>
    </source>
</evidence>
<dbReference type="EC" id="2.7.11.1" evidence="1"/>